<dbReference type="GO" id="GO:0004497">
    <property type="term" value="F:monooxygenase activity"/>
    <property type="evidence" value="ECO:0007669"/>
    <property type="project" value="UniProtKB-KW"/>
</dbReference>
<dbReference type="InterPro" id="IPR000960">
    <property type="entry name" value="Flavin_mOase"/>
</dbReference>
<dbReference type="Gene3D" id="3.50.50.60">
    <property type="entry name" value="FAD/NAD(P)-binding domain"/>
    <property type="match status" value="2"/>
</dbReference>
<dbReference type="InterPro" id="IPR036188">
    <property type="entry name" value="FAD/NAD-bd_sf"/>
</dbReference>
<evidence type="ECO:0000313" key="2">
    <source>
        <dbReference type="EMBL" id="MFD2464873.1"/>
    </source>
</evidence>
<dbReference type="RefSeq" id="WP_345399615.1">
    <property type="nucleotide sequence ID" value="NZ_BAABHG010000010.1"/>
</dbReference>
<dbReference type="PANTHER" id="PTHR42877">
    <property type="entry name" value="L-ORNITHINE N(5)-MONOOXYGENASE-RELATED"/>
    <property type="match status" value="1"/>
</dbReference>
<keyword evidence="2" id="KW-0503">Monooxygenase</keyword>
<accession>A0ABW5GVM5</accession>
<protein>
    <submittedName>
        <fullName evidence="2">Flavin-containing monooxygenase</fullName>
        <ecNumber evidence="2">1.14.13.-</ecNumber>
    </submittedName>
</protein>
<keyword evidence="3" id="KW-1185">Reference proteome</keyword>
<dbReference type="InterPro" id="IPR051209">
    <property type="entry name" value="FAD-bind_Monooxygenase_sf"/>
</dbReference>
<dbReference type="SUPFAM" id="SSF51905">
    <property type="entry name" value="FAD/NAD(P)-binding domain"/>
    <property type="match status" value="1"/>
</dbReference>
<sequence length="511" mass="57292">MPKPEHEVVIVGAGFVGLCAAIRLKDAGITDFVILERADDIGGTWRDNSYPGVAVDIPSVTYQFSFAQTGSWKRVFARGAEVKSYVDDIADSRGLRSHVRLGKDVVDAEFDGENHQWTVTTSDGAVLTARFLISAHGVFGKARIPDIEGIGTFAGKTIHTLHWDHEHDLTGERVAVIGTGASSVQLVPAIADRVARLDVYQRTPIWVAPKPEFRLSPRARWVLENVPPVRWAARAAVSGGIELAMLFGVTNHARLPFLVKLIRKQSEQHLRRQVKDPETRAKLLPGYEFGCKRPAISNDYWRTFDREDVELVTAPIRRVLPDGIETEDGRVRSIDTLVLATGFKFFEYDSVPGYALRGEGGTDLRDWWLENRFQAYEGITVPGFPNLFLIPGPHFATSWSWLVMAETQTRHAQRVIAHARDRAATYAAVRRDAHDRFLAEVRRQHRKGLFLDPSCAGSNSYYLDRNGEPSIVRPQSSLTARWRANHFPLSHYDFRAVPRILDRAARARSAG</sequence>
<gene>
    <name evidence="2" type="ORF">ACFSYJ_40085</name>
</gene>
<dbReference type="EMBL" id="JBHUKU010000028">
    <property type="protein sequence ID" value="MFD2464873.1"/>
    <property type="molecule type" value="Genomic_DNA"/>
</dbReference>
<reference evidence="3" key="1">
    <citation type="journal article" date="2019" name="Int. J. Syst. Evol. Microbiol.">
        <title>The Global Catalogue of Microorganisms (GCM) 10K type strain sequencing project: providing services to taxonomists for standard genome sequencing and annotation.</title>
        <authorList>
            <consortium name="The Broad Institute Genomics Platform"/>
            <consortium name="The Broad Institute Genome Sequencing Center for Infectious Disease"/>
            <person name="Wu L."/>
            <person name="Ma J."/>
        </authorList>
    </citation>
    <scope>NUCLEOTIDE SEQUENCE [LARGE SCALE GENOMIC DNA]</scope>
    <source>
        <strain evidence="3">CGMCC 4.7643</strain>
    </source>
</reference>
<dbReference type="PANTHER" id="PTHR42877:SF4">
    <property type="entry name" value="FAD_NAD(P)-BINDING DOMAIN-CONTAINING PROTEIN-RELATED"/>
    <property type="match status" value="1"/>
</dbReference>
<dbReference type="EC" id="1.14.13.-" evidence="2"/>
<organism evidence="2 3">
    <name type="scientific">Amycolatopsis samaneae</name>
    <dbReference type="NCBI Taxonomy" id="664691"/>
    <lineage>
        <taxon>Bacteria</taxon>
        <taxon>Bacillati</taxon>
        <taxon>Actinomycetota</taxon>
        <taxon>Actinomycetes</taxon>
        <taxon>Pseudonocardiales</taxon>
        <taxon>Pseudonocardiaceae</taxon>
        <taxon>Amycolatopsis</taxon>
    </lineage>
</organism>
<comment type="caution">
    <text evidence="2">The sequence shown here is derived from an EMBL/GenBank/DDBJ whole genome shotgun (WGS) entry which is preliminary data.</text>
</comment>
<name>A0ABW5GVM5_9PSEU</name>
<dbReference type="PRINTS" id="PR00370">
    <property type="entry name" value="FMOXYGENASE"/>
</dbReference>
<evidence type="ECO:0000313" key="3">
    <source>
        <dbReference type="Proteomes" id="UP001597419"/>
    </source>
</evidence>
<evidence type="ECO:0000256" key="1">
    <source>
        <dbReference type="ARBA" id="ARBA00023002"/>
    </source>
</evidence>
<dbReference type="Proteomes" id="UP001597419">
    <property type="component" value="Unassembled WGS sequence"/>
</dbReference>
<proteinExistence type="predicted"/>
<dbReference type="Pfam" id="PF13738">
    <property type="entry name" value="Pyr_redox_3"/>
    <property type="match status" value="1"/>
</dbReference>
<keyword evidence="1 2" id="KW-0560">Oxidoreductase</keyword>